<dbReference type="AlphaFoldDB" id="F4XVT2"/>
<accession>F4XVT2</accession>
<evidence type="ECO:0000313" key="1">
    <source>
        <dbReference type="EMBL" id="EGJ31345.1"/>
    </source>
</evidence>
<dbReference type="EMBL" id="GL890940">
    <property type="protein sequence ID" value="EGJ31345.1"/>
    <property type="molecule type" value="Genomic_DNA"/>
</dbReference>
<reference evidence="2" key="1">
    <citation type="journal article" date="2011" name="Proc. Natl. Acad. Sci. U.S.A.">
        <title>Genomic insights into the physiology and ecology of the marine filamentous cyanobacterium Lyngbya majuscula.</title>
        <authorList>
            <person name="Jones A.C."/>
            <person name="Monroe E.A."/>
            <person name="Podell S."/>
            <person name="Hess W.R."/>
            <person name="Klages S."/>
            <person name="Esquenazi E."/>
            <person name="Niessen S."/>
            <person name="Hoover H."/>
            <person name="Rothmann M."/>
            <person name="Lasken R.S."/>
            <person name="Yates J.R.III."/>
            <person name="Reinhardt R."/>
            <person name="Kube M."/>
            <person name="Burkart M.D."/>
            <person name="Allen E.E."/>
            <person name="Dorrestein P.C."/>
            <person name="Gerwick W.H."/>
            <person name="Gerwick L."/>
        </authorList>
    </citation>
    <scope>NUCLEOTIDE SEQUENCE [LARGE SCALE GENOMIC DNA]</scope>
    <source>
        <strain evidence="2">3L</strain>
    </source>
</reference>
<keyword evidence="2" id="KW-1185">Reference proteome</keyword>
<evidence type="ECO:0000313" key="2">
    <source>
        <dbReference type="Proteomes" id="UP000003959"/>
    </source>
</evidence>
<protein>
    <submittedName>
        <fullName evidence="1">Uncharacterized protein</fullName>
    </submittedName>
</protein>
<name>F4XVT2_9CYAN</name>
<sequence>MSYTGALDPLRIKFAWCISLKLFDPVVRYGQQPNPGYEAENEEPPNAPGCISLKLFDPVVRYGQQPNPGYEAENEEPPNAPYAKFCIIAVARAVRTSTLVSHPK</sequence>
<organism evidence="1 2">
    <name type="scientific">Moorena producens 3L</name>
    <dbReference type="NCBI Taxonomy" id="489825"/>
    <lineage>
        <taxon>Bacteria</taxon>
        <taxon>Bacillati</taxon>
        <taxon>Cyanobacteriota</taxon>
        <taxon>Cyanophyceae</taxon>
        <taxon>Coleofasciculales</taxon>
        <taxon>Coleofasciculaceae</taxon>
        <taxon>Moorena</taxon>
    </lineage>
</organism>
<dbReference type="RefSeq" id="WP_008187200.1">
    <property type="nucleotide sequence ID" value="NZ_GL890940.1"/>
</dbReference>
<gene>
    <name evidence="1" type="ORF">LYNGBM3L_40950</name>
</gene>
<proteinExistence type="predicted"/>
<dbReference type="Proteomes" id="UP000003959">
    <property type="component" value="Unassembled WGS sequence"/>
</dbReference>
<dbReference type="HOGENOM" id="CLU_2246983_0_0_3"/>